<name>A0A937A148_9FLAO</name>
<dbReference type="InterPro" id="IPR050128">
    <property type="entry name" value="Sulfate_adenylyltrnsfr_sub2"/>
</dbReference>
<dbReference type="PANTHER" id="PTHR43196">
    <property type="entry name" value="SULFATE ADENYLYLTRANSFERASE SUBUNIT 2"/>
    <property type="match status" value="1"/>
</dbReference>
<dbReference type="SUPFAM" id="SSF52402">
    <property type="entry name" value="Adenine nucleotide alpha hydrolases-like"/>
    <property type="match status" value="1"/>
</dbReference>
<dbReference type="PANTHER" id="PTHR43196:SF2">
    <property type="entry name" value="PHOSPHOADENOSINE PHOSPHOSULFATE REDUCTASE"/>
    <property type="match status" value="1"/>
</dbReference>
<dbReference type="InterPro" id="IPR002500">
    <property type="entry name" value="PAPS_reduct_dom"/>
</dbReference>
<comment type="caution">
    <text evidence="2">The sequence shown here is derived from an EMBL/GenBank/DDBJ whole genome shotgun (WGS) entry which is preliminary data.</text>
</comment>
<evidence type="ECO:0000313" key="2">
    <source>
        <dbReference type="EMBL" id="MBL0686091.1"/>
    </source>
</evidence>
<sequence length="257" mass="29844">MRLSEYDIIIINSSAGKDSLCALYEICRMAELQSFPKQNIIVSHQDLGKAKWPGTKELAETQAALFGLKIVYSHRRNKQGYQESLLEYVKRRKKWPSSKQRYCTSDFKRGPGGRVVTALTKNLTSCKVLYVFGFRAEESPFRAKKEKISINKRLTNKSRIVHEYNPILHWSLQRVWDTIHQQQLPYHYAYDLGMTRLSCRFCIFAPFEELVISGTHNPELLEEYVDVEKTIGHTFTTAHSLAEVKETIQRRTHKKAS</sequence>
<protein>
    <submittedName>
        <fullName evidence="2">Phosphoadenosine phosphosulfate reductase family protein</fullName>
    </submittedName>
</protein>
<gene>
    <name evidence="2" type="ORF">JJQ60_21365</name>
</gene>
<evidence type="ECO:0000259" key="1">
    <source>
        <dbReference type="Pfam" id="PF01507"/>
    </source>
</evidence>
<organism evidence="2 3">
    <name type="scientific">Aquimarina mytili</name>
    <dbReference type="NCBI Taxonomy" id="874423"/>
    <lineage>
        <taxon>Bacteria</taxon>
        <taxon>Pseudomonadati</taxon>
        <taxon>Bacteroidota</taxon>
        <taxon>Flavobacteriia</taxon>
        <taxon>Flavobacteriales</taxon>
        <taxon>Flavobacteriaceae</taxon>
        <taxon>Aquimarina</taxon>
    </lineage>
</organism>
<dbReference type="GO" id="GO:0003824">
    <property type="term" value="F:catalytic activity"/>
    <property type="evidence" value="ECO:0007669"/>
    <property type="project" value="InterPro"/>
</dbReference>
<feature type="domain" description="Phosphoadenosine phosphosulphate reductase" evidence="1">
    <location>
        <begin position="11"/>
        <end position="202"/>
    </location>
</feature>
<dbReference type="RefSeq" id="WP_201924646.1">
    <property type="nucleotide sequence ID" value="NZ_BAABAX010000013.1"/>
</dbReference>
<dbReference type="Proteomes" id="UP000651057">
    <property type="component" value="Unassembled WGS sequence"/>
</dbReference>
<proteinExistence type="predicted"/>
<keyword evidence="3" id="KW-1185">Reference proteome</keyword>
<dbReference type="AlphaFoldDB" id="A0A937A148"/>
<reference evidence="2" key="1">
    <citation type="submission" date="2021-01" db="EMBL/GenBank/DDBJ databases">
        <authorList>
            <person name="Zhong Y.L."/>
        </authorList>
    </citation>
    <scope>NUCLEOTIDE SEQUENCE</scope>
    <source>
        <strain evidence="2">KCTC 23302</strain>
    </source>
</reference>
<dbReference type="Gene3D" id="3.40.50.620">
    <property type="entry name" value="HUPs"/>
    <property type="match status" value="1"/>
</dbReference>
<dbReference type="InterPro" id="IPR014729">
    <property type="entry name" value="Rossmann-like_a/b/a_fold"/>
</dbReference>
<dbReference type="EMBL" id="JAERQJ010000017">
    <property type="protein sequence ID" value="MBL0686091.1"/>
    <property type="molecule type" value="Genomic_DNA"/>
</dbReference>
<accession>A0A937A148</accession>
<evidence type="ECO:0000313" key="3">
    <source>
        <dbReference type="Proteomes" id="UP000651057"/>
    </source>
</evidence>
<dbReference type="Pfam" id="PF01507">
    <property type="entry name" value="PAPS_reduct"/>
    <property type="match status" value="1"/>
</dbReference>